<name>A0A0F9IMQ8_9ZZZZ</name>
<organism evidence="1">
    <name type="scientific">marine sediment metagenome</name>
    <dbReference type="NCBI Taxonomy" id="412755"/>
    <lineage>
        <taxon>unclassified sequences</taxon>
        <taxon>metagenomes</taxon>
        <taxon>ecological metagenomes</taxon>
    </lineage>
</organism>
<gene>
    <name evidence="1" type="ORF">LCGC14_1924050</name>
</gene>
<dbReference type="EMBL" id="LAZR01020548">
    <property type="protein sequence ID" value="KKL88507.1"/>
    <property type="molecule type" value="Genomic_DNA"/>
</dbReference>
<accession>A0A0F9IMQ8</accession>
<sequence length="70" mass="8112">MTRWRRWTSYQAWRTKDARNVVLTAAQISLLAGYPELLVPLIEGRPDDALIRECDLPVELLLLLRQGHVI</sequence>
<protein>
    <submittedName>
        <fullName evidence="1">Uncharacterized protein</fullName>
    </submittedName>
</protein>
<reference evidence="1" key="1">
    <citation type="journal article" date="2015" name="Nature">
        <title>Complex archaea that bridge the gap between prokaryotes and eukaryotes.</title>
        <authorList>
            <person name="Spang A."/>
            <person name="Saw J.H."/>
            <person name="Jorgensen S.L."/>
            <person name="Zaremba-Niedzwiedzka K."/>
            <person name="Martijn J."/>
            <person name="Lind A.E."/>
            <person name="van Eijk R."/>
            <person name="Schleper C."/>
            <person name="Guy L."/>
            <person name="Ettema T.J."/>
        </authorList>
    </citation>
    <scope>NUCLEOTIDE SEQUENCE</scope>
</reference>
<dbReference type="AlphaFoldDB" id="A0A0F9IMQ8"/>
<proteinExistence type="predicted"/>
<comment type="caution">
    <text evidence="1">The sequence shown here is derived from an EMBL/GenBank/DDBJ whole genome shotgun (WGS) entry which is preliminary data.</text>
</comment>
<evidence type="ECO:0000313" key="1">
    <source>
        <dbReference type="EMBL" id="KKL88507.1"/>
    </source>
</evidence>